<evidence type="ECO:0000313" key="1">
    <source>
        <dbReference type="EMBL" id="AIF00069.1"/>
    </source>
</evidence>
<protein>
    <submittedName>
        <fullName evidence="1">Uncharacterized protein</fullName>
    </submittedName>
</protein>
<accession>A0A075G8W2</accession>
<reference evidence="1" key="1">
    <citation type="journal article" date="2014" name="Genome Biol. Evol.">
        <title>Pangenome evidence for extensive interdomain horizontal transfer affecting lineage core and shell genes in uncultured planktonic thaumarchaeota and euryarchaeota.</title>
        <authorList>
            <person name="Deschamps P."/>
            <person name="Zivanovic Y."/>
            <person name="Moreira D."/>
            <person name="Rodriguez-Valera F."/>
            <person name="Lopez-Garcia P."/>
        </authorList>
    </citation>
    <scope>NUCLEOTIDE SEQUENCE</scope>
</reference>
<name>A0A075G8W2_9ARCH</name>
<proteinExistence type="predicted"/>
<sequence>MNDKEKLEAIEKIINKKAEEMDDPPEARGTKVNQLLRGMKQSEYEKILKHTVTEFFDEVEMHNYELNKRYKKEITEYFDKLFKDPEFQRMITKANNEAPENYGD</sequence>
<dbReference type="AlphaFoldDB" id="A0A075G8W2"/>
<dbReference type="EMBL" id="KF900580">
    <property type="protein sequence ID" value="AIF00069.1"/>
    <property type="molecule type" value="Genomic_DNA"/>
</dbReference>
<organism evidence="1">
    <name type="scientific">uncultured marine thaumarchaeote KM3_12_B11</name>
    <dbReference type="NCBI Taxonomy" id="1455997"/>
    <lineage>
        <taxon>Archaea</taxon>
        <taxon>Nitrososphaerota</taxon>
        <taxon>environmental samples</taxon>
    </lineage>
</organism>